<keyword evidence="4" id="KW-0067">ATP-binding</keyword>
<dbReference type="InterPro" id="IPR000719">
    <property type="entry name" value="Prot_kinase_dom"/>
</dbReference>
<name>A0A6J5ZG43_9ZZZZ</name>
<dbReference type="CDD" id="cd14014">
    <property type="entry name" value="STKc_PknB_like"/>
    <property type="match status" value="1"/>
</dbReference>
<dbReference type="GO" id="GO:0005524">
    <property type="term" value="F:ATP binding"/>
    <property type="evidence" value="ECO:0007669"/>
    <property type="project" value="UniProtKB-KW"/>
</dbReference>
<dbReference type="PROSITE" id="PS00109">
    <property type="entry name" value="PROTEIN_KINASE_TYR"/>
    <property type="match status" value="1"/>
</dbReference>
<protein>
    <submittedName>
        <fullName evidence="7">Unannotated protein</fullName>
    </submittedName>
</protein>
<dbReference type="PANTHER" id="PTHR43289">
    <property type="entry name" value="MITOGEN-ACTIVATED PROTEIN KINASE KINASE KINASE 20-RELATED"/>
    <property type="match status" value="1"/>
</dbReference>
<proteinExistence type="predicted"/>
<keyword evidence="3" id="KW-0418">Kinase</keyword>
<evidence type="ECO:0000256" key="2">
    <source>
        <dbReference type="ARBA" id="ARBA00022741"/>
    </source>
</evidence>
<reference evidence="7" key="1">
    <citation type="submission" date="2020-05" db="EMBL/GenBank/DDBJ databases">
        <authorList>
            <person name="Chiriac C."/>
            <person name="Salcher M."/>
            <person name="Ghai R."/>
            <person name="Kavagutti S V."/>
        </authorList>
    </citation>
    <scope>NUCLEOTIDE SEQUENCE</scope>
</reference>
<dbReference type="PANTHER" id="PTHR43289:SF6">
    <property type="entry name" value="SERINE_THREONINE-PROTEIN KINASE NEKL-3"/>
    <property type="match status" value="1"/>
</dbReference>
<dbReference type="InterPro" id="IPR011009">
    <property type="entry name" value="Kinase-like_dom_sf"/>
</dbReference>
<sequence>MKPVKTPTVGDQLGGCRLERLAAHGGMGVVFEATQLALGRRVAVKVISPALADDGEFRERFVREAQMTASVHHPNIVDVYDAGEQDGVLYLVMRFVDGVDLRTVLRDGGRCSPRRAASICTDVAAALDAAHAAGLTHRDVTPSNILLSGSGDGEQALLTDFGLVKQTGSEGQTKSGTWLGTLAFVAPEALRDDPIDGRADVYALGCVLFRMIAGVPPFVRDHDAATIAAHLGDDPPLLSETGNSPRELDAVVAKALAKDPADRYRSAGEFAAAASRALGGAPHEEERTRVQATKRPPAGGSEQPTVAVPASSGRALQKSKRIGVMAFAGLAAVAGAAGAIAVDRAVTASGSSSKRARAVSAKPAAVSLVPYAAGGYSARVPSGWRIIEDEIDKGLYRDSVWRAPAPSKAQLKIAYREGVKVGADRVAGTLRTQAASDPTYSELAWGPIELNGATATRWVYGRKGRARMSWTMNPCGTSVAVHGSAKPSEILRWAPTFRAVAAAVSPGCS</sequence>
<keyword evidence="2" id="KW-0547">Nucleotide-binding</keyword>
<evidence type="ECO:0000256" key="4">
    <source>
        <dbReference type="ARBA" id="ARBA00022840"/>
    </source>
</evidence>
<accession>A0A6J5ZG43</accession>
<evidence type="ECO:0000256" key="5">
    <source>
        <dbReference type="SAM" id="MobiDB-lite"/>
    </source>
</evidence>
<evidence type="ECO:0000259" key="6">
    <source>
        <dbReference type="PROSITE" id="PS50011"/>
    </source>
</evidence>
<evidence type="ECO:0000256" key="1">
    <source>
        <dbReference type="ARBA" id="ARBA00022679"/>
    </source>
</evidence>
<dbReference type="PROSITE" id="PS50011">
    <property type="entry name" value="PROTEIN_KINASE_DOM"/>
    <property type="match status" value="1"/>
</dbReference>
<dbReference type="InterPro" id="IPR008266">
    <property type="entry name" value="Tyr_kinase_AS"/>
</dbReference>
<feature type="domain" description="Protein kinase" evidence="6">
    <location>
        <begin position="16"/>
        <end position="278"/>
    </location>
</feature>
<dbReference type="GO" id="GO:0004674">
    <property type="term" value="F:protein serine/threonine kinase activity"/>
    <property type="evidence" value="ECO:0007669"/>
    <property type="project" value="TreeGrafter"/>
</dbReference>
<evidence type="ECO:0000256" key="3">
    <source>
        <dbReference type="ARBA" id="ARBA00022777"/>
    </source>
</evidence>
<organism evidence="7">
    <name type="scientific">freshwater metagenome</name>
    <dbReference type="NCBI Taxonomy" id="449393"/>
    <lineage>
        <taxon>unclassified sequences</taxon>
        <taxon>metagenomes</taxon>
        <taxon>ecological metagenomes</taxon>
    </lineage>
</organism>
<gene>
    <name evidence="7" type="ORF">UFOPK3547_00620</name>
</gene>
<dbReference type="Pfam" id="PF00069">
    <property type="entry name" value="Pkinase"/>
    <property type="match status" value="1"/>
</dbReference>
<keyword evidence="1" id="KW-0808">Transferase</keyword>
<feature type="region of interest" description="Disordered" evidence="5">
    <location>
        <begin position="276"/>
        <end position="312"/>
    </location>
</feature>
<dbReference type="Gene3D" id="1.10.510.10">
    <property type="entry name" value="Transferase(Phosphotransferase) domain 1"/>
    <property type="match status" value="1"/>
</dbReference>
<dbReference type="SUPFAM" id="SSF56112">
    <property type="entry name" value="Protein kinase-like (PK-like)"/>
    <property type="match status" value="1"/>
</dbReference>
<evidence type="ECO:0000313" key="7">
    <source>
        <dbReference type="EMBL" id="CAB4341555.1"/>
    </source>
</evidence>
<dbReference type="Gene3D" id="3.30.200.20">
    <property type="entry name" value="Phosphorylase Kinase, domain 1"/>
    <property type="match status" value="1"/>
</dbReference>
<dbReference type="EMBL" id="CAESAN010000039">
    <property type="protein sequence ID" value="CAB4341555.1"/>
    <property type="molecule type" value="Genomic_DNA"/>
</dbReference>
<dbReference type="AlphaFoldDB" id="A0A6J5ZG43"/>